<feature type="domain" description="Dicer double-stranded RNA-binding" evidence="1">
    <location>
        <begin position="6"/>
        <end position="50"/>
    </location>
</feature>
<sequence length="73" mass="7621">MSLGAVWGSYVRLMGAELEAFSAAAPKSPVRELLEAEPDTAKFRLLGSTARLLVHVACARAVRGGATPTSSGY</sequence>
<comment type="caution">
    <text evidence="2">The sequence shown here is derived from an EMBL/GenBank/DDBJ whole genome shotgun (WGS) entry which is preliminary data.</text>
</comment>
<keyword evidence="3" id="KW-1185">Reference proteome</keyword>
<gene>
    <name evidence="2" type="ORF">OBRU01_00575</name>
</gene>
<dbReference type="GO" id="GO:0031054">
    <property type="term" value="P:pre-miRNA processing"/>
    <property type="evidence" value="ECO:0007669"/>
    <property type="project" value="InterPro"/>
</dbReference>
<dbReference type="Pfam" id="PF20932">
    <property type="entry name" value="Dicer_dsRBD"/>
    <property type="match status" value="1"/>
</dbReference>
<dbReference type="STRING" id="104452.A0A0L7LUM9"/>
<name>A0A0L7LUM9_OPEBR</name>
<organism evidence="2 3">
    <name type="scientific">Operophtera brumata</name>
    <name type="common">Winter moth</name>
    <name type="synonym">Phalaena brumata</name>
    <dbReference type="NCBI Taxonomy" id="104452"/>
    <lineage>
        <taxon>Eukaryota</taxon>
        <taxon>Metazoa</taxon>
        <taxon>Ecdysozoa</taxon>
        <taxon>Arthropoda</taxon>
        <taxon>Hexapoda</taxon>
        <taxon>Insecta</taxon>
        <taxon>Pterygota</taxon>
        <taxon>Neoptera</taxon>
        <taxon>Endopterygota</taxon>
        <taxon>Lepidoptera</taxon>
        <taxon>Glossata</taxon>
        <taxon>Ditrysia</taxon>
        <taxon>Geometroidea</taxon>
        <taxon>Geometridae</taxon>
        <taxon>Larentiinae</taxon>
        <taxon>Operophtera</taxon>
    </lineage>
</organism>
<dbReference type="AlphaFoldDB" id="A0A0L7LUM9"/>
<dbReference type="GO" id="GO:0003723">
    <property type="term" value="F:RNA binding"/>
    <property type="evidence" value="ECO:0007669"/>
    <property type="project" value="InterPro"/>
</dbReference>
<accession>A0A0L7LUM9</accession>
<dbReference type="GO" id="GO:0030422">
    <property type="term" value="P:siRNA processing"/>
    <property type="evidence" value="ECO:0007669"/>
    <property type="project" value="InterPro"/>
</dbReference>
<reference evidence="2 3" key="1">
    <citation type="journal article" date="2015" name="Genome Biol. Evol.">
        <title>The genome of winter moth (Operophtera brumata) provides a genomic perspective on sexual dimorphism and phenology.</title>
        <authorList>
            <person name="Derks M.F."/>
            <person name="Smit S."/>
            <person name="Salis L."/>
            <person name="Schijlen E."/>
            <person name="Bossers A."/>
            <person name="Mateman C."/>
            <person name="Pijl A.S."/>
            <person name="de Ridder D."/>
            <person name="Groenen M.A."/>
            <person name="Visser M.E."/>
            <person name="Megens H.J."/>
        </authorList>
    </citation>
    <scope>NUCLEOTIDE SEQUENCE [LARGE SCALE GENOMIC DNA]</scope>
    <source>
        <strain evidence="2">WM2013NL</strain>
        <tissue evidence="2">Head and thorax</tissue>
    </source>
</reference>
<evidence type="ECO:0000313" key="2">
    <source>
        <dbReference type="EMBL" id="KOB78916.1"/>
    </source>
</evidence>
<proteinExistence type="predicted"/>
<evidence type="ECO:0000313" key="3">
    <source>
        <dbReference type="Proteomes" id="UP000037510"/>
    </source>
</evidence>
<dbReference type="InterPro" id="IPR044441">
    <property type="entry name" value="DICER_DSRM"/>
</dbReference>
<evidence type="ECO:0000259" key="1">
    <source>
        <dbReference type="Pfam" id="PF20932"/>
    </source>
</evidence>
<dbReference type="EMBL" id="JTDY01000093">
    <property type="protein sequence ID" value="KOB78916.1"/>
    <property type="molecule type" value="Genomic_DNA"/>
</dbReference>
<protein>
    <submittedName>
        <fullName evidence="2">Putative dicer 1</fullName>
    </submittedName>
</protein>
<dbReference type="Proteomes" id="UP000037510">
    <property type="component" value="Unassembled WGS sequence"/>
</dbReference>